<evidence type="ECO:0000313" key="6">
    <source>
        <dbReference type="Proteomes" id="UP000324927"/>
    </source>
</evidence>
<proteinExistence type="predicted"/>
<keyword evidence="2" id="KW-0238">DNA-binding</keyword>
<reference evidence="5 6" key="1">
    <citation type="submission" date="2019-08" db="EMBL/GenBank/DDBJ databases">
        <authorList>
            <person name="Grouzdev D."/>
            <person name="Tikhonova E."/>
            <person name="Kravchenko I."/>
        </authorList>
    </citation>
    <scope>NUCLEOTIDE SEQUENCE [LARGE SCALE GENOMIC DNA]</scope>
    <source>
        <strain evidence="5 6">59b</strain>
    </source>
</reference>
<evidence type="ECO:0000256" key="1">
    <source>
        <dbReference type="ARBA" id="ARBA00023015"/>
    </source>
</evidence>
<dbReference type="SMART" id="SM00342">
    <property type="entry name" value="HTH_ARAC"/>
    <property type="match status" value="1"/>
</dbReference>
<dbReference type="InterPro" id="IPR050204">
    <property type="entry name" value="AraC_XylS_family_regulators"/>
</dbReference>
<dbReference type="PANTHER" id="PTHR46796">
    <property type="entry name" value="HTH-TYPE TRANSCRIPTIONAL ACTIVATOR RHAS-RELATED"/>
    <property type="match status" value="1"/>
</dbReference>
<dbReference type="InterPro" id="IPR018062">
    <property type="entry name" value="HTH_AraC-typ_CS"/>
</dbReference>
<evidence type="ECO:0000256" key="2">
    <source>
        <dbReference type="ARBA" id="ARBA00023125"/>
    </source>
</evidence>
<dbReference type="Pfam" id="PF12833">
    <property type="entry name" value="HTH_18"/>
    <property type="match status" value="1"/>
</dbReference>
<keyword evidence="3" id="KW-0804">Transcription</keyword>
<dbReference type="Gene3D" id="1.10.10.60">
    <property type="entry name" value="Homeodomain-like"/>
    <property type="match status" value="1"/>
</dbReference>
<dbReference type="InterPro" id="IPR032783">
    <property type="entry name" value="AraC_lig"/>
</dbReference>
<dbReference type="SUPFAM" id="SSF46689">
    <property type="entry name" value="Homeodomain-like"/>
    <property type="match status" value="2"/>
</dbReference>
<evidence type="ECO:0000259" key="4">
    <source>
        <dbReference type="PROSITE" id="PS01124"/>
    </source>
</evidence>
<evidence type="ECO:0000313" key="5">
    <source>
        <dbReference type="EMBL" id="KAA0593194.1"/>
    </source>
</evidence>
<dbReference type="GO" id="GO:0043565">
    <property type="term" value="F:sequence-specific DNA binding"/>
    <property type="evidence" value="ECO:0007669"/>
    <property type="project" value="InterPro"/>
</dbReference>
<dbReference type="PROSITE" id="PS00041">
    <property type="entry name" value="HTH_ARAC_FAMILY_1"/>
    <property type="match status" value="1"/>
</dbReference>
<dbReference type="OrthoDB" id="9802263at2"/>
<protein>
    <submittedName>
        <fullName evidence="5">AraC family transcriptional regulator</fullName>
    </submittedName>
</protein>
<dbReference type="InterPro" id="IPR018060">
    <property type="entry name" value="HTH_AraC"/>
</dbReference>
<keyword evidence="1" id="KW-0805">Transcription regulation</keyword>
<sequence length="359" mass="39131">MRYPRSSPLEPPVRSRYQSCRDVGIVICAPPINCQPGLQFELPPVSFMDALSEILKSIKLHHSAVGSLRLGAPWGLYNDDFDSPTAYGLVDGPPCWLCLPGQQPVRLEQGDIVLFAMGRYSISSSADGPCTHFSEAWKANGLPDFEPDQEPESPLLLEWGGGGAVTRLLGLAFGLPGWHRNPLLAALPEMIVVRNGQSGAFPWVALAVEFLSARDANAPGFAATARVLAELMFLSTLRTHLLNGSRAIRGWLRGLTDPGIACALKAIHAKPGEKWTVASLAQTAGLSRTIFATRFAELVEVSPIEYLSQWRMHLAAESILQSRPNLTRLAFDLGYASDAAFRDAFKRRYGVPPSRYAGH</sequence>
<gene>
    <name evidence="5" type="ORF">FZ942_24975</name>
</gene>
<evidence type="ECO:0000256" key="3">
    <source>
        <dbReference type="ARBA" id="ARBA00023163"/>
    </source>
</evidence>
<name>A0A5A9GHJ6_AZOLI</name>
<organism evidence="5 6">
    <name type="scientific">Azospirillum lipoferum</name>
    <dbReference type="NCBI Taxonomy" id="193"/>
    <lineage>
        <taxon>Bacteria</taxon>
        <taxon>Pseudomonadati</taxon>
        <taxon>Pseudomonadota</taxon>
        <taxon>Alphaproteobacteria</taxon>
        <taxon>Rhodospirillales</taxon>
        <taxon>Azospirillaceae</taxon>
        <taxon>Azospirillum</taxon>
    </lineage>
</organism>
<comment type="caution">
    <text evidence="5">The sequence shown here is derived from an EMBL/GenBank/DDBJ whole genome shotgun (WGS) entry which is preliminary data.</text>
</comment>
<feature type="domain" description="HTH araC/xylS-type" evidence="4">
    <location>
        <begin position="261"/>
        <end position="359"/>
    </location>
</feature>
<keyword evidence="6" id="KW-1185">Reference proteome</keyword>
<dbReference type="Proteomes" id="UP000324927">
    <property type="component" value="Unassembled WGS sequence"/>
</dbReference>
<dbReference type="Pfam" id="PF12852">
    <property type="entry name" value="Cupin_6"/>
    <property type="match status" value="1"/>
</dbReference>
<dbReference type="EMBL" id="VTTN01000012">
    <property type="protein sequence ID" value="KAA0593194.1"/>
    <property type="molecule type" value="Genomic_DNA"/>
</dbReference>
<dbReference type="GO" id="GO:0003700">
    <property type="term" value="F:DNA-binding transcription factor activity"/>
    <property type="evidence" value="ECO:0007669"/>
    <property type="project" value="InterPro"/>
</dbReference>
<dbReference type="InterPro" id="IPR009057">
    <property type="entry name" value="Homeodomain-like_sf"/>
</dbReference>
<dbReference type="PANTHER" id="PTHR46796:SF13">
    <property type="entry name" value="HTH-TYPE TRANSCRIPTIONAL ACTIVATOR RHAS"/>
    <property type="match status" value="1"/>
</dbReference>
<dbReference type="AlphaFoldDB" id="A0A5A9GHJ6"/>
<dbReference type="PROSITE" id="PS01124">
    <property type="entry name" value="HTH_ARAC_FAMILY_2"/>
    <property type="match status" value="1"/>
</dbReference>
<accession>A0A5A9GHJ6</accession>